<sequence>MATSDELNQGASLATLSDPPDASVLVRGITDAVIQRLAMRHASASARTATITSPAAGMLTYLVDVKRFDYYDGTTWVPVKGQSSSSLVTAGSPSTTTEVTTGMVITLPTRAGVQYELTASCLARSSNTGDRIELRIRRGTTTGATQVGGGSIKAYLAASGDTLVGRGLDTPGAGTTTWTVFLARGAGSGTVEVTASVALPAAFTVREV</sequence>
<keyword evidence="2" id="KW-1185">Reference proteome</keyword>
<proteinExistence type="predicted"/>
<gene>
    <name evidence="1" type="ORF">SGL43_06528</name>
</gene>
<dbReference type="EMBL" id="CAKXYP010000025">
    <property type="protein sequence ID" value="CAH9419473.1"/>
    <property type="molecule type" value="Genomic_DNA"/>
</dbReference>
<protein>
    <recommendedName>
        <fullName evidence="3">Phage tail protein</fullName>
    </recommendedName>
</protein>
<evidence type="ECO:0000313" key="2">
    <source>
        <dbReference type="Proteomes" id="UP001154015"/>
    </source>
</evidence>
<reference evidence="1" key="1">
    <citation type="submission" date="2022-03" db="EMBL/GenBank/DDBJ databases">
        <authorList>
            <person name="Leyn A S."/>
        </authorList>
    </citation>
    <scope>NUCLEOTIDE SEQUENCE</scope>
    <source>
        <strain evidence="1">Streptomyces globisporus 4-3</strain>
    </source>
</reference>
<comment type="caution">
    <text evidence="1">The sequence shown here is derived from an EMBL/GenBank/DDBJ whole genome shotgun (WGS) entry which is preliminary data.</text>
</comment>
<evidence type="ECO:0008006" key="3">
    <source>
        <dbReference type="Google" id="ProtNLM"/>
    </source>
</evidence>
<evidence type="ECO:0000313" key="1">
    <source>
        <dbReference type="EMBL" id="CAH9419473.1"/>
    </source>
</evidence>
<dbReference type="RefSeq" id="WP_318575449.1">
    <property type="nucleotide sequence ID" value="NZ_CAKXYP010000025.1"/>
</dbReference>
<name>A0ABM9H738_STRGL</name>
<accession>A0ABM9H738</accession>
<dbReference type="Proteomes" id="UP001154015">
    <property type="component" value="Unassembled WGS sequence"/>
</dbReference>
<organism evidence="1 2">
    <name type="scientific">Streptomyces globisporus</name>
    <dbReference type="NCBI Taxonomy" id="1908"/>
    <lineage>
        <taxon>Bacteria</taxon>
        <taxon>Bacillati</taxon>
        <taxon>Actinomycetota</taxon>
        <taxon>Actinomycetes</taxon>
        <taxon>Kitasatosporales</taxon>
        <taxon>Streptomycetaceae</taxon>
        <taxon>Streptomyces</taxon>
    </lineage>
</organism>